<dbReference type="FunCoup" id="A0A5J5EFH9">
    <property type="interactions" value="1055"/>
</dbReference>
<feature type="compositionally biased region" description="Basic and acidic residues" evidence="1">
    <location>
        <begin position="512"/>
        <end position="526"/>
    </location>
</feature>
<name>A0A5J5EFH9_9PEZI</name>
<dbReference type="Proteomes" id="UP000326924">
    <property type="component" value="Unassembled WGS sequence"/>
</dbReference>
<evidence type="ECO:0000256" key="1">
    <source>
        <dbReference type="SAM" id="MobiDB-lite"/>
    </source>
</evidence>
<comment type="caution">
    <text evidence="3">The sequence shown here is derived from an EMBL/GenBank/DDBJ whole genome shotgun (WGS) entry which is preliminary data.</text>
</comment>
<dbReference type="PROSITE" id="PS50190">
    <property type="entry name" value="SEC7"/>
    <property type="match status" value="1"/>
</dbReference>
<reference evidence="3 4" key="1">
    <citation type="submission" date="2019-09" db="EMBL/GenBank/DDBJ databases">
        <title>Draft genome of the ectomycorrhizal ascomycete Sphaerosporella brunnea.</title>
        <authorList>
            <consortium name="DOE Joint Genome Institute"/>
            <person name="Benucci G.M."/>
            <person name="Marozzi G."/>
            <person name="Antonielli L."/>
            <person name="Sanchez S."/>
            <person name="Marco P."/>
            <person name="Wang X."/>
            <person name="Falini L.B."/>
            <person name="Barry K."/>
            <person name="Haridas S."/>
            <person name="Lipzen A."/>
            <person name="Labutti K."/>
            <person name="Grigoriev I.V."/>
            <person name="Murat C."/>
            <person name="Martin F."/>
            <person name="Albertini E."/>
            <person name="Donnini D."/>
            <person name="Bonito G."/>
        </authorList>
    </citation>
    <scope>NUCLEOTIDE SEQUENCE [LARGE SCALE GENOMIC DNA]</scope>
    <source>
        <strain evidence="3 4">Sb_GMNB300</strain>
    </source>
</reference>
<dbReference type="SUPFAM" id="SSF48425">
    <property type="entry name" value="Sec7 domain"/>
    <property type="match status" value="1"/>
</dbReference>
<dbReference type="GO" id="GO:0005085">
    <property type="term" value="F:guanyl-nucleotide exchange factor activity"/>
    <property type="evidence" value="ECO:0007669"/>
    <property type="project" value="InterPro"/>
</dbReference>
<dbReference type="SMART" id="SM00222">
    <property type="entry name" value="Sec7"/>
    <property type="match status" value="1"/>
</dbReference>
<dbReference type="Pfam" id="PF12783">
    <property type="entry name" value="Sec7-like_HUS"/>
    <property type="match status" value="1"/>
</dbReference>
<dbReference type="Gene3D" id="1.10.1000.11">
    <property type="entry name" value="Arf Nucleotide-binding Site Opener,domain 2"/>
    <property type="match status" value="1"/>
</dbReference>
<protein>
    <recommendedName>
        <fullName evidence="2">SEC7 domain-containing protein</fullName>
    </recommendedName>
</protein>
<sequence length="1578" mass="174460">MATTTTAQHPFEPRLQLHRDAELRAPISVAIDPVALVTSECITVTSAMRKNARWAQSSVAAILGGGGGSGYDSNGHNTPAPGSLSPGLTRKGPGGIGRLDGEVGLAGRWGLRGKKGKSIQDNPLMAAFAKLRGDLQVCKDITTFDTPSLLHPFLQVIRSSSTSGPITSLALIAITKFFAYNLVNKQSPRLPLAMQLLSSAITHCRFEASDSAQDEVVLLRILKLMEMMISGPGGEMLSDESVCEMMETGLSMCCQMRLSEMLRRTAEMCMVTMCQTVFERLKHLELEADAAGENLEDESKGEMESVKMAPAADGENIVNAPGAERTSDEKPADRMTISPEGGEGTAGDEVTEEVPIKPYSLPSIRELLRVLVELLDPHDKTHTDTMRVMAMRIIDVAFEVAGPSIAKHPSLADLARDNLCRYLFQLVRSDTMTILQESLRVTGTLLATTRGVLKLQQELFLSYLVACLHPQVEIPREPGVDPLLYEGVPQAPRLVKPPPSQSGSGRSTPVPVKERQKLGLEGGSRRPDAREAMVECVGALSRIPSFMVELYVNYDCDVDRTDLCEDLVGLLSRNAFPDSATWSTTNVPPLCLDALLGYVNFIFERLDDVPKTEGFPDPEKLQDQRKLKQVIVEGIKKFNENPKKGIIFLAQHGIIDGVDNAQSIAQFLKGTSRVDKKLLGEYISKKQNGEILKEFMGMFDFTGKRVDEALREMLETFRLPGESQLIERIVVEFSDKYCESEENLKDVADKDAVFVLSYAIIMLNTDQHNPNMKSGTRMKLEDFSRNLRGVNAGRDFDPEYLKLIYETIKYNEIILPEEHDNRHAFDYAWKELLHKTDSAGEMAICKTNIYDAQMFASTWKPVVATLSYVFMSATDDAVFSRVITGFDQCARIAAKYQITEALDHIVRCLSTISTLGTDNPPSTALNTEIQVNGNSVMVSELAVKFGRDFKAQLGTVVLFRVITGNEAVMKDGWNHIVRTWLNLFVNSLIPPFFSPSQSGLDITQIPLQTPSVVIERTQVSKDVGLFSTLSSYLSSYASDEPPEPSDEELDSTLCTVDCVNACYLGDVFANIMELDSSFLQPLVDALLRQVPDLDDEDPNVVIVKPDYPSSPLINGAVRKSPTYNPALVYVLEFTTCLVLRDAKTTLAHGKALAEVLTGILRNATRLHPIVVSRSIYYMFVLLEHSHEHSFLRAPLALHSVAALEKSVLNESALLVVKSLSKCIKGPPALRREIINSPDLWVVLRGLLHNKEAVADVFGILESITAAAPTSVTADNYVAVVSLLSDFASEAAAGAAYEQKQDKLARKGKIQKKSTDYPGVEVVSRGTRAASMIYALSSRVPELISQSHLEKNEAWTTYWLPIFHSLSTQSTNPCREVRNLALGFLRQSLLSPEVTSDSHREWTAIFGDVLFPLIGRLLKPEVFQGDPKGMSDTRVQAATLLCKIFLHYLVMLSEWEGMLDLWLRILDIMDRLMNSGQGDHLVEAVPESLKNVLLVMASGGFLVRPEECADDESAKMELWMQTWKRLERFLPDLKEELFPPLPEETEPEKVVVVEEKKNSVEEVATTEAQEVKAASADID</sequence>
<evidence type="ECO:0000313" key="3">
    <source>
        <dbReference type="EMBL" id="KAA8893676.1"/>
    </source>
</evidence>
<feature type="region of interest" description="Disordered" evidence="1">
    <location>
        <begin position="292"/>
        <end position="350"/>
    </location>
</feature>
<dbReference type="GO" id="GO:0032012">
    <property type="term" value="P:regulation of ARF protein signal transduction"/>
    <property type="evidence" value="ECO:0007669"/>
    <property type="project" value="InterPro"/>
</dbReference>
<dbReference type="InParanoid" id="A0A5J5EFH9"/>
<dbReference type="InterPro" id="IPR032691">
    <property type="entry name" value="Mon2/Sec7/BIG1-like_HUS"/>
</dbReference>
<dbReference type="PANTHER" id="PTHR10663:SF388">
    <property type="entry name" value="GOLGI-SPECIFIC BREFELDIN A-RESISTANCE GUANINE NUCLEOTIDE EXCHANGE FACTOR 1"/>
    <property type="match status" value="1"/>
</dbReference>
<evidence type="ECO:0000259" key="2">
    <source>
        <dbReference type="PROSITE" id="PS50190"/>
    </source>
</evidence>
<dbReference type="OrthoDB" id="10258608at2759"/>
<dbReference type="EMBL" id="VXIS01000413">
    <property type="protein sequence ID" value="KAA8893676.1"/>
    <property type="molecule type" value="Genomic_DNA"/>
</dbReference>
<dbReference type="InterPro" id="IPR035999">
    <property type="entry name" value="Sec7_dom_sf"/>
</dbReference>
<dbReference type="PANTHER" id="PTHR10663">
    <property type="entry name" value="GUANYL-NUCLEOTIDE EXCHANGE FACTOR"/>
    <property type="match status" value="1"/>
</dbReference>
<dbReference type="CDD" id="cd00171">
    <property type="entry name" value="Sec7"/>
    <property type="match status" value="1"/>
</dbReference>
<dbReference type="Gene3D" id="1.10.220.20">
    <property type="match status" value="1"/>
</dbReference>
<feature type="region of interest" description="Disordered" evidence="1">
    <location>
        <begin position="70"/>
        <end position="93"/>
    </location>
</feature>
<proteinExistence type="predicted"/>
<dbReference type="GO" id="GO:0005794">
    <property type="term" value="C:Golgi apparatus"/>
    <property type="evidence" value="ECO:0007669"/>
    <property type="project" value="UniProtKB-ARBA"/>
</dbReference>
<gene>
    <name evidence="3" type="ORF">FN846DRAFT_977824</name>
</gene>
<dbReference type="InterPro" id="IPR000904">
    <property type="entry name" value="Sec7_dom"/>
</dbReference>
<dbReference type="Pfam" id="PF01369">
    <property type="entry name" value="Sec7"/>
    <property type="match status" value="1"/>
</dbReference>
<dbReference type="Pfam" id="PF23325">
    <property type="entry name" value="TPR_28"/>
    <property type="match status" value="1"/>
</dbReference>
<dbReference type="InterPro" id="IPR016024">
    <property type="entry name" value="ARM-type_fold"/>
</dbReference>
<evidence type="ECO:0000313" key="4">
    <source>
        <dbReference type="Proteomes" id="UP000326924"/>
    </source>
</evidence>
<dbReference type="SUPFAM" id="SSF48371">
    <property type="entry name" value="ARM repeat"/>
    <property type="match status" value="1"/>
</dbReference>
<dbReference type="InterPro" id="IPR023394">
    <property type="entry name" value="Sec7_C_sf"/>
</dbReference>
<dbReference type="GO" id="GO:0016192">
    <property type="term" value="P:vesicle-mediated transport"/>
    <property type="evidence" value="ECO:0007669"/>
    <property type="project" value="UniProtKB-ARBA"/>
</dbReference>
<organism evidence="3 4">
    <name type="scientific">Sphaerosporella brunnea</name>
    <dbReference type="NCBI Taxonomy" id="1250544"/>
    <lineage>
        <taxon>Eukaryota</taxon>
        <taxon>Fungi</taxon>
        <taxon>Dikarya</taxon>
        <taxon>Ascomycota</taxon>
        <taxon>Pezizomycotina</taxon>
        <taxon>Pezizomycetes</taxon>
        <taxon>Pezizales</taxon>
        <taxon>Pyronemataceae</taxon>
        <taxon>Sphaerosporella</taxon>
    </lineage>
</organism>
<keyword evidence="4" id="KW-1185">Reference proteome</keyword>
<dbReference type="InterPro" id="IPR056604">
    <property type="entry name" value="GBF1-like_TPR"/>
</dbReference>
<feature type="domain" description="SEC7" evidence="2">
    <location>
        <begin position="620"/>
        <end position="811"/>
    </location>
</feature>
<feature type="region of interest" description="Disordered" evidence="1">
    <location>
        <begin position="491"/>
        <end position="526"/>
    </location>
</feature>
<accession>A0A5J5EFH9</accession>